<dbReference type="Pfam" id="PF02580">
    <property type="entry name" value="Tyr_Deacylase"/>
    <property type="match status" value="1"/>
</dbReference>
<dbReference type="InterPro" id="IPR023509">
    <property type="entry name" value="DTD-like_sf"/>
</dbReference>
<evidence type="ECO:0008006" key="3">
    <source>
        <dbReference type="Google" id="ProtNLM"/>
    </source>
</evidence>
<dbReference type="Gene3D" id="3.50.80.10">
    <property type="entry name" value="D-tyrosyl-tRNA(Tyr) deacylase"/>
    <property type="match status" value="1"/>
</dbReference>
<gene>
    <name evidence="2" type="ORF">LCGC14_0002300</name>
</gene>
<accession>A0A0F9W4K0</accession>
<dbReference type="PANTHER" id="PTHR10472:SF5">
    <property type="entry name" value="D-AMINOACYL-TRNA DEACYLASE 1"/>
    <property type="match status" value="1"/>
</dbReference>
<proteinExistence type="inferred from homology"/>
<sequence>MACKCSCIAGISAIHGGHLHPRSRPLTTEHRAQLTDSGVFMIALIQRVTHASLKIDGAEYSRIGQGLVVLLGLERDDTLAAGEKLLGKVLDYRVFADSEGRMNGSVRDVGGAVMLVSQFTLAASTDKGLRPGFSSAMPPAEAEALYDQLVTWLQSEHPGTVTGEFGADMKVLLENDGPVSFILR</sequence>
<dbReference type="GO" id="GO:0051500">
    <property type="term" value="F:D-tyrosyl-tRNA(Tyr) deacylase activity"/>
    <property type="evidence" value="ECO:0007669"/>
    <property type="project" value="TreeGrafter"/>
</dbReference>
<evidence type="ECO:0000313" key="2">
    <source>
        <dbReference type="EMBL" id="KKO12221.1"/>
    </source>
</evidence>
<dbReference type="HAMAP" id="MF_00518">
    <property type="entry name" value="Deacylase_Dtd"/>
    <property type="match status" value="1"/>
</dbReference>
<dbReference type="PANTHER" id="PTHR10472">
    <property type="entry name" value="D-TYROSYL-TRNA TYR DEACYLASE"/>
    <property type="match status" value="1"/>
</dbReference>
<reference evidence="2" key="1">
    <citation type="journal article" date="2015" name="Nature">
        <title>Complex archaea that bridge the gap between prokaryotes and eukaryotes.</title>
        <authorList>
            <person name="Spang A."/>
            <person name="Saw J.H."/>
            <person name="Jorgensen S.L."/>
            <person name="Zaremba-Niedzwiedzka K."/>
            <person name="Martijn J."/>
            <person name="Lind A.E."/>
            <person name="van Eijk R."/>
            <person name="Schleper C."/>
            <person name="Guy L."/>
            <person name="Ettema T.J."/>
        </authorList>
    </citation>
    <scope>NUCLEOTIDE SEQUENCE</scope>
</reference>
<name>A0A0F9W4K0_9ZZZZ</name>
<organism evidence="2">
    <name type="scientific">marine sediment metagenome</name>
    <dbReference type="NCBI Taxonomy" id="412755"/>
    <lineage>
        <taxon>unclassified sequences</taxon>
        <taxon>metagenomes</taxon>
        <taxon>ecological metagenomes</taxon>
    </lineage>
</organism>
<comment type="caution">
    <text evidence="2">The sequence shown here is derived from an EMBL/GenBank/DDBJ whole genome shotgun (WGS) entry which is preliminary data.</text>
</comment>
<dbReference type="InterPro" id="IPR003732">
    <property type="entry name" value="Daa-tRNA_deacyls_DTD"/>
</dbReference>
<dbReference type="FunFam" id="3.50.80.10:FF:000001">
    <property type="entry name" value="D-aminoacyl-tRNA deacylase"/>
    <property type="match status" value="1"/>
</dbReference>
<dbReference type="EMBL" id="LAZR01000001">
    <property type="protein sequence ID" value="KKO12221.1"/>
    <property type="molecule type" value="Genomic_DNA"/>
</dbReference>
<dbReference type="NCBIfam" id="TIGR00256">
    <property type="entry name" value="D-aminoacyl-tRNA deacylase"/>
    <property type="match status" value="1"/>
</dbReference>
<protein>
    <recommendedName>
        <fullName evidence="3">D-aminoacyl-tRNA deacylase</fullName>
    </recommendedName>
</protein>
<comment type="similarity">
    <text evidence="1">Belongs to the DTD family.</text>
</comment>
<evidence type="ECO:0000256" key="1">
    <source>
        <dbReference type="ARBA" id="ARBA00009673"/>
    </source>
</evidence>
<dbReference type="AlphaFoldDB" id="A0A0F9W4K0"/>
<dbReference type="SUPFAM" id="SSF69500">
    <property type="entry name" value="DTD-like"/>
    <property type="match status" value="1"/>
</dbReference>
<dbReference type="GO" id="GO:0005737">
    <property type="term" value="C:cytoplasm"/>
    <property type="evidence" value="ECO:0007669"/>
    <property type="project" value="InterPro"/>
</dbReference>